<dbReference type="Gene3D" id="2.40.30.10">
    <property type="entry name" value="Translation factors"/>
    <property type="match status" value="1"/>
</dbReference>
<gene>
    <name evidence="2" type="ORF">ETU37_05990</name>
</gene>
<reference evidence="2 3" key="1">
    <citation type="submission" date="2019-01" db="EMBL/GenBank/DDBJ databases">
        <title>Nocardioides guangzhouensis sp. nov., an actinobacterium isolated from soil.</title>
        <authorList>
            <person name="Fu Y."/>
            <person name="Cai Y."/>
            <person name="Lin Z."/>
            <person name="Chen P."/>
        </authorList>
    </citation>
    <scope>NUCLEOTIDE SEQUENCE [LARGE SCALE GENOMIC DNA]</scope>
    <source>
        <strain evidence="2 3">NBRC 105384</strain>
    </source>
</reference>
<evidence type="ECO:0000313" key="3">
    <source>
        <dbReference type="Proteomes" id="UP000291189"/>
    </source>
</evidence>
<dbReference type="AlphaFoldDB" id="A0A4Q5J443"/>
<name>A0A4Q5J443_9ACTN</name>
<keyword evidence="3" id="KW-1185">Reference proteome</keyword>
<dbReference type="Pfam" id="PF04954">
    <property type="entry name" value="SIP"/>
    <property type="match status" value="1"/>
</dbReference>
<dbReference type="Proteomes" id="UP000291189">
    <property type="component" value="Unassembled WGS sequence"/>
</dbReference>
<dbReference type="SUPFAM" id="SSF63380">
    <property type="entry name" value="Riboflavin synthase domain-like"/>
    <property type="match status" value="1"/>
</dbReference>
<dbReference type="Gene3D" id="3.40.50.80">
    <property type="entry name" value="Nucleotide-binding domain of ferredoxin-NADP reductase (FNR) module"/>
    <property type="match status" value="1"/>
</dbReference>
<evidence type="ECO:0000313" key="2">
    <source>
        <dbReference type="EMBL" id="RYU13387.1"/>
    </source>
</evidence>
<dbReference type="CDD" id="cd06193">
    <property type="entry name" value="siderophore_interacting"/>
    <property type="match status" value="1"/>
</dbReference>
<dbReference type="InterPro" id="IPR013113">
    <property type="entry name" value="SIP_FAD-bd"/>
</dbReference>
<comment type="caution">
    <text evidence="2">The sequence shown here is derived from an EMBL/GenBank/DDBJ whole genome shotgun (WGS) entry which is preliminary data.</text>
</comment>
<organism evidence="2 3">
    <name type="scientific">Nocardioides iriomotensis</name>
    <dbReference type="NCBI Taxonomy" id="715784"/>
    <lineage>
        <taxon>Bacteria</taxon>
        <taxon>Bacillati</taxon>
        <taxon>Actinomycetota</taxon>
        <taxon>Actinomycetes</taxon>
        <taxon>Propionibacteriales</taxon>
        <taxon>Nocardioidaceae</taxon>
        <taxon>Nocardioides</taxon>
    </lineage>
</organism>
<dbReference type="InterPro" id="IPR007037">
    <property type="entry name" value="SIP_rossman_dom"/>
</dbReference>
<sequence>MTAVAAVETPLWRFYRVTVAAVTRLSPSFVRVTLTGPDLDEVADNGYDQRLKLVLPAPDGGFAHLAEGGGSAGWYAEWRLLPAERRPTIRTYTVRGVRPEAREVDIDMVLHGESGPASRFASTAQVGDVAMLMGPNSRYAGRHGGLEFRPPAGHTGPTLLVGDETAVPAVLAIVDRLPDDAFGEVVLEVPDAGDITDARVPPGLRLTWLVRRGGGSALPGGVRAAVERIGVEALAAPQAVPSDEAAEDAPLWDVPEDARTSGLYAWLAGESTVITGLRRYLVRERGVDRRGVAFMGYWKDGRPEC</sequence>
<dbReference type="PANTHER" id="PTHR30157:SF0">
    <property type="entry name" value="NADPH-DEPENDENT FERRIC-CHELATE REDUCTASE"/>
    <property type="match status" value="1"/>
</dbReference>
<dbReference type="InterPro" id="IPR017927">
    <property type="entry name" value="FAD-bd_FR_type"/>
</dbReference>
<dbReference type="InterPro" id="IPR039374">
    <property type="entry name" value="SIP_fam"/>
</dbReference>
<evidence type="ECO:0000259" key="1">
    <source>
        <dbReference type="PROSITE" id="PS51384"/>
    </source>
</evidence>
<dbReference type="RefSeq" id="WP_129986323.1">
    <property type="nucleotide sequence ID" value="NZ_SDPU01000018.1"/>
</dbReference>
<dbReference type="InterPro" id="IPR017938">
    <property type="entry name" value="Riboflavin_synthase-like_b-brl"/>
</dbReference>
<dbReference type="InterPro" id="IPR039261">
    <property type="entry name" value="FNR_nucleotide-bd"/>
</dbReference>
<dbReference type="OrthoDB" id="9814826at2"/>
<proteinExistence type="predicted"/>
<dbReference type="PROSITE" id="PS51384">
    <property type="entry name" value="FAD_FR"/>
    <property type="match status" value="1"/>
</dbReference>
<dbReference type="Pfam" id="PF08021">
    <property type="entry name" value="FAD_binding_9"/>
    <property type="match status" value="1"/>
</dbReference>
<dbReference type="PANTHER" id="PTHR30157">
    <property type="entry name" value="FERRIC REDUCTASE, NADPH-DEPENDENT"/>
    <property type="match status" value="1"/>
</dbReference>
<dbReference type="GO" id="GO:0016491">
    <property type="term" value="F:oxidoreductase activity"/>
    <property type="evidence" value="ECO:0007669"/>
    <property type="project" value="InterPro"/>
</dbReference>
<protein>
    <submittedName>
        <fullName evidence="2">Siderophore-interacting protein</fullName>
    </submittedName>
</protein>
<dbReference type="EMBL" id="SDPU01000018">
    <property type="protein sequence ID" value="RYU13387.1"/>
    <property type="molecule type" value="Genomic_DNA"/>
</dbReference>
<feature type="domain" description="FAD-binding FR-type" evidence="1">
    <location>
        <begin position="12"/>
        <end position="142"/>
    </location>
</feature>
<accession>A0A4Q5J443</accession>